<keyword evidence="3" id="KW-0732">Signal</keyword>
<evidence type="ECO:0000313" key="5">
    <source>
        <dbReference type="EMBL" id="MDA0178205.1"/>
    </source>
</evidence>
<dbReference type="Pfam" id="PF13181">
    <property type="entry name" value="TPR_8"/>
    <property type="match status" value="1"/>
</dbReference>
<feature type="transmembrane region" description="Helical" evidence="2">
    <location>
        <begin position="409"/>
        <end position="427"/>
    </location>
</feature>
<accession>A0ABT4S2H7</accession>
<feature type="chain" id="PRO_5045760772" evidence="3">
    <location>
        <begin position="31"/>
        <end position="658"/>
    </location>
</feature>
<evidence type="ECO:0000256" key="2">
    <source>
        <dbReference type="SAM" id="Phobius"/>
    </source>
</evidence>
<dbReference type="SUPFAM" id="SSF55874">
    <property type="entry name" value="ATPase domain of HSP90 chaperone/DNA topoisomerase II/histidine kinase"/>
    <property type="match status" value="1"/>
</dbReference>
<dbReference type="PANTHER" id="PTHR34220">
    <property type="entry name" value="SENSOR HISTIDINE KINASE YPDA"/>
    <property type="match status" value="1"/>
</dbReference>
<evidence type="ECO:0000313" key="6">
    <source>
        <dbReference type="Proteomes" id="UP001149142"/>
    </source>
</evidence>
<dbReference type="EMBL" id="JAPFGC010000002">
    <property type="protein sequence ID" value="MDA0178205.1"/>
    <property type="molecule type" value="Genomic_DNA"/>
</dbReference>
<feature type="domain" description="Signal transduction histidine kinase internal region" evidence="4">
    <location>
        <begin position="442"/>
        <end position="520"/>
    </location>
</feature>
<keyword evidence="2" id="KW-0472">Membrane</keyword>
<keyword evidence="1" id="KW-0802">TPR repeat</keyword>
<keyword evidence="6" id="KW-1185">Reference proteome</keyword>
<dbReference type="RefSeq" id="WP_106687440.1">
    <property type="nucleotide sequence ID" value="NZ_CAXQEU010000145.1"/>
</dbReference>
<dbReference type="Pfam" id="PF06580">
    <property type="entry name" value="His_kinase"/>
    <property type="match status" value="1"/>
</dbReference>
<dbReference type="InterPro" id="IPR011990">
    <property type="entry name" value="TPR-like_helical_dom_sf"/>
</dbReference>
<dbReference type="SMART" id="SM00028">
    <property type="entry name" value="TPR"/>
    <property type="match status" value="7"/>
</dbReference>
<gene>
    <name evidence="5" type="ORF">OOZ35_11935</name>
</gene>
<feature type="repeat" description="TPR" evidence="1">
    <location>
        <begin position="170"/>
        <end position="203"/>
    </location>
</feature>
<feature type="signal peptide" evidence="3">
    <location>
        <begin position="1"/>
        <end position="30"/>
    </location>
</feature>
<keyword evidence="2" id="KW-1133">Transmembrane helix</keyword>
<evidence type="ECO:0000256" key="3">
    <source>
        <dbReference type="SAM" id="SignalP"/>
    </source>
</evidence>
<dbReference type="Proteomes" id="UP001149142">
    <property type="component" value="Unassembled WGS sequence"/>
</dbReference>
<sequence>MIFAKTTYYLSLSIKLFCISILVFCNTLNAQDNTNYNTVADSIIKLNITDYNVLEYTVGRNRYDTLKMKVFKTKSINNKYKAGEVFANIMLGNQYRNKSLFPKAEQTLLDALQLSKNYNLIEYEIVSLNMLGVVYRRQAMVKEALDYHQNALQLADRQTNKTKSISKSVAVSYNSMGNIYLELKEYNLALENFNKSLAIEKAADNKLGLAINYNNIGFIYEAKDSLELALKNYKISLDYNNQINSSIGKVISNNSIGSIYLKQNKPELALATIKPTIALAEATKDQFYISMAYINLGWAQNELNLLQQAKTNLDKGLQIATTYNLQSILSTAKYQLSNWYEKKGNHLKALKFYKEAAKLEEEISGKNNSEYVNTLRIRYESEKKSNQILELASANKLAHAKLDQSKKTTYFLILGLILTALATFLFFRQRQLKSEKKILRLEQDMLRNQMNPHFIFNSLNSIKLYIINNEKENAVYYLNKFSKLIRKILIASTEKEITLTDELETMDLYMNIENIRFSNQIHFKTIVDDNVNTDNIKIPSLILQPFLENALWHGLSSKKDNKFINLSVSKINKSYVTISISDNGIGREASQKIKEKKLLKQKSLGIDITKQRLANFSKNYTENYDLMINDLYDSNNQASGTCVVLKLPIIPLQNLKTA</sequence>
<dbReference type="Gene3D" id="3.30.565.10">
    <property type="entry name" value="Histidine kinase-like ATPase, C-terminal domain"/>
    <property type="match status" value="1"/>
</dbReference>
<protein>
    <submittedName>
        <fullName evidence="5">Tetratricopeptide repeat protein</fullName>
    </submittedName>
</protein>
<comment type="caution">
    <text evidence="5">The sequence shown here is derived from an EMBL/GenBank/DDBJ whole genome shotgun (WGS) entry which is preliminary data.</text>
</comment>
<dbReference type="Pfam" id="PF13424">
    <property type="entry name" value="TPR_12"/>
    <property type="match status" value="1"/>
</dbReference>
<evidence type="ECO:0000259" key="4">
    <source>
        <dbReference type="Pfam" id="PF06580"/>
    </source>
</evidence>
<dbReference type="PANTHER" id="PTHR34220:SF7">
    <property type="entry name" value="SENSOR HISTIDINE KINASE YPDA"/>
    <property type="match status" value="1"/>
</dbReference>
<dbReference type="Pfam" id="PF13176">
    <property type="entry name" value="TPR_7"/>
    <property type="match status" value="1"/>
</dbReference>
<dbReference type="Gene3D" id="1.25.40.10">
    <property type="entry name" value="Tetratricopeptide repeat domain"/>
    <property type="match status" value="3"/>
</dbReference>
<organism evidence="5 6">
    <name type="scientific">Mesoflavibacter profundi</name>
    <dbReference type="NCBI Taxonomy" id="2708110"/>
    <lineage>
        <taxon>Bacteria</taxon>
        <taxon>Pseudomonadati</taxon>
        <taxon>Bacteroidota</taxon>
        <taxon>Flavobacteriia</taxon>
        <taxon>Flavobacteriales</taxon>
        <taxon>Flavobacteriaceae</taxon>
        <taxon>Mesoflavibacter</taxon>
    </lineage>
</organism>
<dbReference type="InterPro" id="IPR050640">
    <property type="entry name" value="Bact_2-comp_sensor_kinase"/>
</dbReference>
<name>A0ABT4S2H7_9FLAO</name>
<dbReference type="InterPro" id="IPR010559">
    <property type="entry name" value="Sig_transdc_His_kin_internal"/>
</dbReference>
<dbReference type="SUPFAM" id="SSF48452">
    <property type="entry name" value="TPR-like"/>
    <property type="match status" value="2"/>
</dbReference>
<dbReference type="InterPro" id="IPR036890">
    <property type="entry name" value="HATPase_C_sf"/>
</dbReference>
<feature type="repeat" description="TPR" evidence="1">
    <location>
        <begin position="330"/>
        <end position="363"/>
    </location>
</feature>
<proteinExistence type="predicted"/>
<evidence type="ECO:0000256" key="1">
    <source>
        <dbReference type="PROSITE-ProRule" id="PRU00339"/>
    </source>
</evidence>
<dbReference type="InterPro" id="IPR019734">
    <property type="entry name" value="TPR_rpt"/>
</dbReference>
<dbReference type="PROSITE" id="PS50005">
    <property type="entry name" value="TPR"/>
    <property type="match status" value="2"/>
</dbReference>
<keyword evidence="2" id="KW-0812">Transmembrane</keyword>
<reference evidence="5" key="1">
    <citation type="submission" date="2022-11" db="EMBL/GenBank/DDBJ databases">
        <title>Refractory cell wall polysaccharides provide important carbon source for microbial heterotrophs in the hadal ocean.</title>
        <authorList>
            <person name="Zhu X."/>
        </authorList>
    </citation>
    <scope>NUCLEOTIDE SEQUENCE</scope>
    <source>
        <strain evidence="5">MTRN7</strain>
    </source>
</reference>